<dbReference type="InterPro" id="IPR031728">
    <property type="entry name" value="GlcAase_C"/>
</dbReference>
<dbReference type="Proteomes" id="UP000219338">
    <property type="component" value="Unassembled WGS sequence"/>
</dbReference>
<reference evidence="4" key="1">
    <citation type="journal article" date="2017" name="Nat. Ecol. Evol.">
        <title>Genome expansion and lineage-specific genetic innovations in the forest pathogenic fungi Armillaria.</title>
        <authorList>
            <person name="Sipos G."/>
            <person name="Prasanna A.N."/>
            <person name="Walter M.C."/>
            <person name="O'Connor E."/>
            <person name="Balint B."/>
            <person name="Krizsan K."/>
            <person name="Kiss B."/>
            <person name="Hess J."/>
            <person name="Varga T."/>
            <person name="Slot J."/>
            <person name="Riley R."/>
            <person name="Boka B."/>
            <person name="Rigling D."/>
            <person name="Barry K."/>
            <person name="Lee J."/>
            <person name="Mihaltcheva S."/>
            <person name="LaButti K."/>
            <person name="Lipzen A."/>
            <person name="Waldron R."/>
            <person name="Moloney N.M."/>
            <person name="Sperisen C."/>
            <person name="Kredics L."/>
            <person name="Vagvoelgyi C."/>
            <person name="Patrignani A."/>
            <person name="Fitzpatrick D."/>
            <person name="Nagy I."/>
            <person name="Doyle S."/>
            <person name="Anderson J.B."/>
            <person name="Grigoriev I.V."/>
            <person name="Gueldener U."/>
            <person name="Muensterkoetter M."/>
            <person name="Nagy L.G."/>
        </authorList>
    </citation>
    <scope>NUCLEOTIDE SEQUENCE [LARGE SCALE GENOMIC DNA]</scope>
    <source>
        <strain evidence="4">C18/9</strain>
    </source>
</reference>
<feature type="domain" description="Beta-glucuronidase C-terminal" evidence="2">
    <location>
        <begin position="415"/>
        <end position="518"/>
    </location>
</feature>
<keyword evidence="4" id="KW-1185">Reference proteome</keyword>
<dbReference type="Gene3D" id="3.20.20.80">
    <property type="entry name" value="Glycosidases"/>
    <property type="match status" value="1"/>
</dbReference>
<evidence type="ECO:0000259" key="2">
    <source>
        <dbReference type="Pfam" id="PF16862"/>
    </source>
</evidence>
<dbReference type="STRING" id="47428.A0A284R989"/>
<feature type="signal peptide" evidence="1">
    <location>
        <begin position="1"/>
        <end position="19"/>
    </location>
</feature>
<name>A0A284R989_ARMOS</name>
<sequence>MGLPVLSLFLVFQFLHAYAAVNVSWSTTASDSLKNVVQANFLGVSFELSFMDQYFGNDTSTIPQTMLNYLSEIRTRTGSNPVRLRIGGNSADSSTYLQNQTSPMLKLTDPNANYNNQPVDYGPMLWQVLQNVSGSVGGTEYLIGISLSDPNNTIGSKIAGDAKEILGDNLDSILVGNEPDLYTSHGNRPGLQNYTVQDYIGEFSEVTNYLNDTSAGDILNTQICAGPTVCCQWDLATLLQQGYLATFSNILKYITLQHYPQNNCFGSYQYELPYYLQHSNTVGLASWQQYGIDIVASNTSAGHPRLVMSEFNSASCGGIANISDTFAVGSLWTVDYALQMASVGYSAAYIHTREKGIFYNPIDPPNRTVSGDTWTTNSPFYAVLAMPEILQANNGSIVVDLNLEGSMTGNSTVAGYAIYDAGSLSASKLVLFNYDSSSVEFSLANSVSEQPSIMYLASSDINEKRNIAWGGQSFVGVSDGKPVNVTRDTSGFSWLPLSGDLDCTGNCTIEVPGPSLAVVYLSDSSNSSNSSESQSNSARRTVVPATFAVVGFIFILGHFI</sequence>
<evidence type="ECO:0000256" key="1">
    <source>
        <dbReference type="SAM" id="SignalP"/>
    </source>
</evidence>
<dbReference type="InterPro" id="IPR052974">
    <property type="entry name" value="GH79_Enzymes"/>
</dbReference>
<dbReference type="AlphaFoldDB" id="A0A284R989"/>
<dbReference type="PANTHER" id="PTHR36183">
    <property type="entry name" value="BETA-GLUCURONIDASE"/>
    <property type="match status" value="1"/>
</dbReference>
<dbReference type="OMA" id="YTSHGNR"/>
<organism evidence="3 4">
    <name type="scientific">Armillaria ostoyae</name>
    <name type="common">Armillaria root rot fungus</name>
    <dbReference type="NCBI Taxonomy" id="47428"/>
    <lineage>
        <taxon>Eukaryota</taxon>
        <taxon>Fungi</taxon>
        <taxon>Dikarya</taxon>
        <taxon>Basidiomycota</taxon>
        <taxon>Agaricomycotina</taxon>
        <taxon>Agaricomycetes</taxon>
        <taxon>Agaricomycetidae</taxon>
        <taxon>Agaricales</taxon>
        <taxon>Marasmiineae</taxon>
        <taxon>Physalacriaceae</taxon>
        <taxon>Armillaria</taxon>
    </lineage>
</organism>
<gene>
    <name evidence="3" type="ORF">ARMOST_08659</name>
</gene>
<dbReference type="OrthoDB" id="2796951at2759"/>
<dbReference type="EMBL" id="FUEG01000006">
    <property type="protein sequence ID" value="SJL05293.1"/>
    <property type="molecule type" value="Genomic_DNA"/>
</dbReference>
<evidence type="ECO:0000313" key="3">
    <source>
        <dbReference type="EMBL" id="SJL05293.1"/>
    </source>
</evidence>
<accession>A0A284R989</accession>
<dbReference type="PANTHER" id="PTHR36183:SF2">
    <property type="entry name" value="BETA-GLUCURONIDASE C-TERMINAL DOMAIN-CONTAINING PROTEIN"/>
    <property type="match status" value="1"/>
</dbReference>
<dbReference type="Pfam" id="PF16862">
    <property type="entry name" value="Glyco_hydro_79C"/>
    <property type="match status" value="1"/>
</dbReference>
<protein>
    <recommendedName>
        <fullName evidence="2">Beta-glucuronidase C-terminal domain-containing protein</fullName>
    </recommendedName>
</protein>
<feature type="chain" id="PRO_5013216129" description="Beta-glucuronidase C-terminal domain-containing protein" evidence="1">
    <location>
        <begin position="20"/>
        <end position="560"/>
    </location>
</feature>
<proteinExistence type="predicted"/>
<evidence type="ECO:0000313" key="4">
    <source>
        <dbReference type="Proteomes" id="UP000219338"/>
    </source>
</evidence>
<keyword evidence="1" id="KW-0732">Signal</keyword>
<dbReference type="SUPFAM" id="SSF51445">
    <property type="entry name" value="(Trans)glycosidases"/>
    <property type="match status" value="1"/>
</dbReference>
<dbReference type="InterPro" id="IPR017853">
    <property type="entry name" value="GH"/>
</dbReference>